<evidence type="ECO:0000313" key="10">
    <source>
        <dbReference type="EMBL" id="ELW48130.1"/>
    </source>
</evidence>
<dbReference type="FunCoup" id="L9JC18">
    <property type="interactions" value="155"/>
</dbReference>
<feature type="coiled-coil region" evidence="8">
    <location>
        <begin position="1019"/>
        <end position="1046"/>
    </location>
</feature>
<dbReference type="InterPro" id="IPR002017">
    <property type="entry name" value="Spectrin_repeat"/>
</dbReference>
<evidence type="ECO:0000313" key="11">
    <source>
        <dbReference type="Proteomes" id="UP000011518"/>
    </source>
</evidence>
<keyword evidence="11" id="KW-1185">Reference proteome</keyword>
<dbReference type="EMBL" id="KB321070">
    <property type="protein sequence ID" value="ELW48130.1"/>
    <property type="molecule type" value="Genomic_DNA"/>
</dbReference>
<dbReference type="PANTHER" id="PTHR11915">
    <property type="entry name" value="SPECTRIN/FILAMIN RELATED CYTOSKELETAL PROTEIN"/>
    <property type="match status" value="1"/>
</dbReference>
<evidence type="ECO:0000256" key="3">
    <source>
        <dbReference type="ARBA" id="ARBA00022467"/>
    </source>
</evidence>
<keyword evidence="3" id="KW-0117">Actin capping</keyword>
<feature type="coiled-coil region" evidence="8">
    <location>
        <begin position="1835"/>
        <end position="1894"/>
    </location>
</feature>
<dbReference type="Proteomes" id="UP000011518">
    <property type="component" value="Unassembled WGS sequence"/>
</dbReference>
<evidence type="ECO:0000256" key="8">
    <source>
        <dbReference type="SAM" id="Coils"/>
    </source>
</evidence>
<keyword evidence="6" id="KW-0009">Actin-binding</keyword>
<keyword evidence="8" id="KW-0175">Coiled coil</keyword>
<keyword evidence="7" id="KW-0206">Cytoskeleton</keyword>
<organism evidence="10 11">
    <name type="scientific">Tupaia chinensis</name>
    <name type="common">Chinese tree shrew</name>
    <name type="synonym">Tupaia belangeri chinensis</name>
    <dbReference type="NCBI Taxonomy" id="246437"/>
    <lineage>
        <taxon>Eukaryota</taxon>
        <taxon>Metazoa</taxon>
        <taxon>Chordata</taxon>
        <taxon>Craniata</taxon>
        <taxon>Vertebrata</taxon>
        <taxon>Euteleostomi</taxon>
        <taxon>Mammalia</taxon>
        <taxon>Eutheria</taxon>
        <taxon>Euarchontoglires</taxon>
        <taxon>Scandentia</taxon>
        <taxon>Tupaiidae</taxon>
        <taxon>Tupaia</taxon>
    </lineage>
</organism>
<accession>L9JC18</accession>
<dbReference type="GO" id="GO:0005737">
    <property type="term" value="C:cytoplasm"/>
    <property type="evidence" value="ECO:0007669"/>
    <property type="project" value="UniProtKB-ARBA"/>
</dbReference>
<dbReference type="SUPFAM" id="SSF46966">
    <property type="entry name" value="Spectrin repeat"/>
    <property type="match status" value="13"/>
</dbReference>
<feature type="coiled-coil region" evidence="8">
    <location>
        <begin position="874"/>
        <end position="901"/>
    </location>
</feature>
<feature type="coiled-coil region" evidence="8">
    <location>
        <begin position="1449"/>
        <end position="1486"/>
    </location>
</feature>
<sequence length="2199" mass="246055">MAALVSETHRAVAPQALLEETQKYLQRFETLQGLLATRRLQLQASVELHQFRHLSNAELTWVAEHMPSASPASHTNCLADVQSLGYKHKGLQAEVKAHQGQVQWVLHSGQSLVASGHPQAQHIVEQCQKLEGRWAELERACEARAQCLQQARAVQQYLLDASELEGWVQEKGPQASSQDYGRDEATTRRLLKEHQGLQQELALRWSSVEELEQRAQTLAGPEAPQQLSAVWARLREQLRALQELATTRDQELKGTLKLHEFTRESEDLQSWLATQKQMAAGGESPGEDYEHVLHLCTQFAQFQHQVELSGQRVATCQQLAKSLEHRHSCAPQVRQHQQDVQAAWSELWELTQARCSLLRNAETTLKVHRDLLEALTQVQEKATSLPSGVAQDLRGTEAQLRRHKEVELELTAMEQQLQELLETGSRVQKLYPGPQARAVQQRQQAVMQVWEALRLRVEQRRAQLERACLLAHFHATVRDYGCWAARVQQELQVEESALAPSSAPLEFSAHQRLRVELEAQEELRQQAAQLGQQALLASGTPTEEGFLKTSALGNSVEEVEQLICKHEVFQKVLTAQDEKEAALHQQLKMLQGPRVQDSLRTTLERRARVKELAKRRGHALHTALLTASFTRAASQAEDWMQERAQRLKEPIPPGDLRAQSKLLWKHQAFEAEVQAHEEVITSVAKMGEALLVQSHPQAGEVSQRLQALQKHWENLRQAVALRGQELEDKCNFLAFLQRVDLAEAWLQEQEAMVNTTDLGQDLEHCLQLCRRLRGFSGASAGDTLGDAYIRSISDLSLQLKNRDPKEVQTICQRRGQLDSRWTSFRSNLLRYQQQLQGALEMHTLSQELDDAIERITEKGALLQAPACSQDLESAQRLLRRHQELEQAMGLIQAQVETLEREVGRLCQRNPGAAPSLSRKQRVMMDSWWQLRSRAQKWRESLEALLEAQKLQAMLQEVLAWAQGLRAEMAARSSPCGPEEAQRQLEEHQGLRVELDSRMDSISWVQSTGQRLLAAGHPSTPDLRQALAALEQELSSLEGAWQEQQLQLQQALELQLILSSVGKMEGWLGSKEASLSTECPGDPLASAETLLWKHEMLEQSLEVQAEQISTLEATASSLRQGGCPEAQSALARCQAMLLRKEALLKQAGTRRRQLEELRQLQAFLRESSEVAAWLREKNLVALEEGWRNPATLQSQLRKHRHLQAELDMSLQQQQELQTEGQRLLQGSYPARETIQAWLWELGQLWDELQANCQRKEARLQEACEALRLQRSVEELENWLEPIEVTLKAPIVVWDLLGVGELLEAQGDLEAAVDRQAGQAQALLGQAQACALEGHCLAQDTQEQARRLLQRFQDLRERLQERRMALEAQSCLLQFFRDADEEMAWVQEKLPLAASQDCGQSLSAVRHLQEKHQNLESELSSHEALARVVVGTGRQLVQAGHSAACEVAARVQQLEEAMGSLRAEAARRRRQLQQAQEAQQLLAELLEAGTWLAERGSILDSEDMGQSAEATQALLRQLEVTRRDLEGFSPRLERLQQTAALLESRWNPESPKVLAQLQKVREACSELLRRAEGRGRGLQEQLQLHQLQREALLLDAWLTSRMATAESQDYGQDLEGVTVLEEKFDAFRKEAQSLGKAKVQALRELADTLERGAPGCYPQVQAQKSRIEATWERLDRAIKARAEKLAAVREARGLEQAMAELRGWVQGKMALMQADDSGHSLSSVQTLQRQHRHLEGELAALEKEMTRVRMEVCRLGRFHPEAPESLAEQLAGIQEAWAALEAKAQARGQRLAQAAQGHAFLGRCWELLAWVQETEALVSSEELCGDVAGAGQLLGRHEELGQEVKELCRQTQDVRQEGQQLVDSSHLLAPQVTGCLQELAEGLRQLQEAWALLRQRCKESWGLHKLRQRLEQAEAWLASREGLLLEPDCGHSVSDVELLLCRHEGLEKLLAAQEATFAQLQDTEMGASGLEEQRPLQQTQGLTPFQGQLLARGPGAQPVETSDLQPGVPIGPCTPFTTASLKRAARQQEPSGPRAAGDVKGVSNVEGSLGHKQQLPSGGSQASWSFWGSGSGPLWGSSLSLFSDSKAAAERVVSRDFTDLAGARCERPGGNHGREHGFSLSGQAQFYRLGKRKKTPNPVSVLVVRPRVTAQSPQPDLAASQLGALSGGCPAQLLCTGLDLEVNPKVMPNIRASEDTLKGSR</sequence>
<evidence type="ECO:0000256" key="1">
    <source>
        <dbReference type="ARBA" id="ARBA00004245"/>
    </source>
</evidence>
<dbReference type="InterPro" id="IPR018159">
    <property type="entry name" value="Spectrin/alpha-actinin"/>
</dbReference>
<dbReference type="InParanoid" id="L9JC18"/>
<comment type="subcellular location">
    <subcellularLocation>
        <location evidence="1">Cytoplasm</location>
        <location evidence="1">Cytoskeleton</location>
    </subcellularLocation>
</comment>
<evidence type="ECO:0000256" key="7">
    <source>
        <dbReference type="ARBA" id="ARBA00023212"/>
    </source>
</evidence>
<proteinExistence type="inferred from homology"/>
<dbReference type="GO" id="GO:0051693">
    <property type="term" value="P:actin filament capping"/>
    <property type="evidence" value="ECO:0007669"/>
    <property type="project" value="UniProtKB-KW"/>
</dbReference>
<dbReference type="FunFam" id="1.20.58.60:FF:000135">
    <property type="entry name" value="Spectrin beta chain, non-erythrocytic"/>
    <property type="match status" value="1"/>
</dbReference>
<evidence type="ECO:0000256" key="5">
    <source>
        <dbReference type="ARBA" id="ARBA00022737"/>
    </source>
</evidence>
<feature type="coiled-coil region" evidence="8">
    <location>
        <begin position="1336"/>
        <end position="1367"/>
    </location>
</feature>
<reference evidence="11" key="1">
    <citation type="submission" date="2012-07" db="EMBL/GenBank/DDBJ databases">
        <title>Genome of the Chinese tree shrew, a rising model animal genetically related to primates.</title>
        <authorList>
            <person name="Zhang G."/>
            <person name="Fan Y."/>
            <person name="Yao Y."/>
            <person name="Huang Z."/>
        </authorList>
    </citation>
    <scope>NUCLEOTIDE SEQUENCE [LARGE SCALE GENOMIC DNA]</scope>
</reference>
<dbReference type="FunFam" id="1.20.58.60:FF:000300">
    <property type="entry name" value="Spectrin beta, non-erythrocytic 5"/>
    <property type="match status" value="1"/>
</dbReference>
<dbReference type="GO" id="GO:0005856">
    <property type="term" value="C:cytoskeleton"/>
    <property type="evidence" value="ECO:0007669"/>
    <property type="project" value="UniProtKB-SubCell"/>
</dbReference>
<comment type="similarity">
    <text evidence="2">Belongs to the spectrin family.</text>
</comment>
<feature type="region of interest" description="Disordered" evidence="9">
    <location>
        <begin position="2019"/>
        <end position="2061"/>
    </location>
</feature>
<gene>
    <name evidence="10" type="ORF">TREES_T100001019</name>
</gene>
<dbReference type="FunFam" id="1.20.58.60:FF:000307">
    <property type="entry name" value="Spectrin beta, non-erythrocytic 5"/>
    <property type="match status" value="1"/>
</dbReference>
<dbReference type="SMART" id="SM00150">
    <property type="entry name" value="SPEC"/>
    <property type="match status" value="18"/>
</dbReference>
<evidence type="ECO:0000256" key="4">
    <source>
        <dbReference type="ARBA" id="ARBA00022490"/>
    </source>
</evidence>
<name>L9JC18_TUPCH</name>
<reference evidence="11" key="2">
    <citation type="journal article" date="2013" name="Nat. Commun.">
        <title>Genome of the Chinese tree shrew.</title>
        <authorList>
            <person name="Fan Y."/>
            <person name="Huang Z.Y."/>
            <person name="Cao C.C."/>
            <person name="Chen C.S."/>
            <person name="Chen Y.X."/>
            <person name="Fan D.D."/>
            <person name="He J."/>
            <person name="Hou H.L."/>
            <person name="Hu L."/>
            <person name="Hu X.T."/>
            <person name="Jiang X.T."/>
            <person name="Lai R."/>
            <person name="Lang Y.S."/>
            <person name="Liang B."/>
            <person name="Liao S.G."/>
            <person name="Mu D."/>
            <person name="Ma Y.Y."/>
            <person name="Niu Y.Y."/>
            <person name="Sun X.Q."/>
            <person name="Xia J.Q."/>
            <person name="Xiao J."/>
            <person name="Xiong Z.Q."/>
            <person name="Xu L."/>
            <person name="Yang L."/>
            <person name="Zhang Y."/>
            <person name="Zhao W."/>
            <person name="Zhao X.D."/>
            <person name="Zheng Y.T."/>
            <person name="Zhou J.M."/>
            <person name="Zhu Y.B."/>
            <person name="Zhang G.J."/>
            <person name="Wang J."/>
            <person name="Yao Y.G."/>
        </authorList>
    </citation>
    <scope>NUCLEOTIDE SEQUENCE [LARGE SCALE GENOMIC DNA]</scope>
</reference>
<dbReference type="FunFam" id="1.20.58.60:FF:000007">
    <property type="entry name" value="Spectrin alpha chain non-erythrocytic 1"/>
    <property type="match status" value="1"/>
</dbReference>
<dbReference type="Pfam" id="PF00435">
    <property type="entry name" value="Spectrin"/>
    <property type="match status" value="17"/>
</dbReference>
<evidence type="ECO:0000256" key="2">
    <source>
        <dbReference type="ARBA" id="ARBA00006826"/>
    </source>
</evidence>
<protein>
    <submittedName>
        <fullName evidence="10">Spectrin beta chain, brain 4</fullName>
    </submittedName>
</protein>
<keyword evidence="5" id="KW-0677">Repeat</keyword>
<dbReference type="STRING" id="246437.L9JC18"/>
<dbReference type="GO" id="GO:0003779">
    <property type="term" value="F:actin binding"/>
    <property type="evidence" value="ECO:0007669"/>
    <property type="project" value="UniProtKB-KW"/>
</dbReference>
<dbReference type="eggNOG" id="KOG0517">
    <property type="taxonomic scope" value="Eukaryota"/>
</dbReference>
<dbReference type="CDD" id="cd00176">
    <property type="entry name" value="SPEC"/>
    <property type="match status" value="9"/>
</dbReference>
<evidence type="ECO:0000256" key="9">
    <source>
        <dbReference type="SAM" id="MobiDB-lite"/>
    </source>
</evidence>
<keyword evidence="4" id="KW-0963">Cytoplasm</keyword>
<evidence type="ECO:0000256" key="6">
    <source>
        <dbReference type="ARBA" id="ARBA00023203"/>
    </source>
</evidence>
<feature type="coiled-coil region" evidence="8">
    <location>
        <begin position="1722"/>
        <end position="1749"/>
    </location>
</feature>
<dbReference type="FunFam" id="1.20.58.60:FF:000282">
    <property type="entry name" value="Spectrin beta, non-erythrocytic 5"/>
    <property type="match status" value="1"/>
</dbReference>
<dbReference type="Gene3D" id="1.20.58.60">
    <property type="match status" value="16"/>
</dbReference>